<dbReference type="EMBL" id="CP129971">
    <property type="protein sequence ID" value="WMN11547.1"/>
    <property type="molecule type" value="Genomic_DNA"/>
</dbReference>
<dbReference type="InterPro" id="IPR026444">
    <property type="entry name" value="Secre_tail"/>
</dbReference>
<reference evidence="4 5" key="1">
    <citation type="submission" date="2023-08" db="EMBL/GenBank/DDBJ databases">
        <title>Comparative genomics and taxonomic characterization of three novel marine species of genus Marivirga.</title>
        <authorList>
            <person name="Muhammad N."/>
            <person name="Kim S.-G."/>
        </authorList>
    </citation>
    <scope>NUCLEOTIDE SEQUENCE [LARGE SCALE GENOMIC DNA]</scope>
    <source>
        <strain evidence="4 5">BDSF4-3</strain>
    </source>
</reference>
<dbReference type="GO" id="GO:0007156">
    <property type="term" value="P:homophilic cell adhesion via plasma membrane adhesion molecules"/>
    <property type="evidence" value="ECO:0007669"/>
    <property type="project" value="InterPro"/>
</dbReference>
<accession>A0AA51NA91</accession>
<dbReference type="CDD" id="cd11304">
    <property type="entry name" value="Cadherin_repeat"/>
    <property type="match status" value="5"/>
</dbReference>
<feature type="domain" description="Cadherin" evidence="3">
    <location>
        <begin position="631"/>
        <end position="728"/>
    </location>
</feature>
<dbReference type="PANTHER" id="PTHR24026">
    <property type="entry name" value="FAT ATYPICAL CADHERIN-RELATED"/>
    <property type="match status" value="1"/>
</dbReference>
<dbReference type="NCBIfam" id="TIGR04183">
    <property type="entry name" value="Por_Secre_tail"/>
    <property type="match status" value="1"/>
</dbReference>
<dbReference type="Gene3D" id="2.60.40.60">
    <property type="entry name" value="Cadherins"/>
    <property type="match status" value="6"/>
</dbReference>
<dbReference type="InterPro" id="IPR002126">
    <property type="entry name" value="Cadherin-like_dom"/>
</dbReference>
<dbReference type="SMART" id="SM00112">
    <property type="entry name" value="CA"/>
    <property type="match status" value="6"/>
</dbReference>
<dbReference type="SUPFAM" id="SSF49313">
    <property type="entry name" value="Cadherin-like"/>
    <property type="match status" value="4"/>
</dbReference>
<evidence type="ECO:0000256" key="2">
    <source>
        <dbReference type="ARBA" id="ARBA00022989"/>
    </source>
</evidence>
<dbReference type="GO" id="GO:0005509">
    <property type="term" value="F:calcium ion binding"/>
    <property type="evidence" value="ECO:0007669"/>
    <property type="project" value="InterPro"/>
</dbReference>
<feature type="domain" description="Cadherin" evidence="3">
    <location>
        <begin position="947"/>
        <end position="1036"/>
    </location>
</feature>
<protein>
    <submittedName>
        <fullName evidence="4">Cadherin domain-containing protein</fullName>
    </submittedName>
</protein>
<dbReference type="Pfam" id="PF00028">
    <property type="entry name" value="Cadherin"/>
    <property type="match status" value="1"/>
</dbReference>
<feature type="domain" description="Cadherin" evidence="3">
    <location>
        <begin position="524"/>
        <end position="623"/>
    </location>
</feature>
<keyword evidence="5" id="KW-1185">Reference proteome</keyword>
<dbReference type="RefSeq" id="WP_308348899.1">
    <property type="nucleotide sequence ID" value="NZ_CP129971.1"/>
</dbReference>
<sequence>MSKYILIILALCFFKVEPLAAQKLDGGFKDADETNKFRAIDFNKQFISDVIEYKGKLLAFGKGTIYSYNPVDEKINVLIDGIKADVGEVSSGEFVGVYSMMVNEKPSDVVVYNLYDKNRVALGAGYALLSDLVPNSFNNQGEILEFIPEGQGYYVEKVNEKTMLSTGGIGESKYNEVREIFSFRKFKHGAISTNVLFFVDYKTSDFKTSILYKITMGDSPTNASGITELFSHDLAIFNDAAVFVSAAKDLTTATGEKGETVKVIEAGIGMKNHFTFGDDFFCTFIPGDQQIYVFDPKFELQKKVSDLGPDGLFLKNGLNNVLNLTPNLVALETKNLEVLLFDSDLNQRNENNIVKSNFPLLNVDLVDKLAFLSTRSLTNPVEEVSVVDIANGTTNLQFKLEIPIEDYSVHNTYANSTSGIYLAAANKDNGFEVFIENEKGFQVAEEIFNTDYEQAILEQLEVTEVLPEYSTYPKRILNLNGTIYSLSRLQMPDAYTDADAQAAGINTAVRDMNFLYKLNKRPGNPSPASFSVDENEAKGTVLGTISATDQDDDNLSFQLVSGTGSSDNSKVTLSGSQLSLVEVPDYEADTLWAIRVQVTDPHGDSRSRAITININDVNDAPTGLDLTTEYVSESLPIGDPVAGIETVDEDETDNFTYSLVVSNTNPGVADADNLSFSISDSVLVSNTTFDAALKSQYSITLEVSDKGGATYQQAFVINITEENEVPTDILLDNNSIAENLTERTLVGTLDTEDADADEDNDDTDDVDFTYALVSGNGDGDNSSFEISADSLFAINSFDFEANSSLSIRVQTTDPKMATFSKVLGISVTDANDPPIGIILSSDSIDENQSNETVVGTLDGEDPDETEDFSFSLIDETNFPDNTAFSINTNNELVQSVDEFDFESQSIYEIKLQLTDKEGETIDSVFTIHVVDVNDAPADITLSGNSVNEESSNAIAGQLSAVDEDATDNHTFHLPKDSLSNDKFQILTGDELALAAPLNFEVDDKFYEIYVEVSDISGAVYGKTFEIELLDINDPVDTLVMKRTSVKGGLSFEEKVSNIELRDEDLGNNISNFYSREDYVMSLVDNANFPDNSNFQITFLNEDGLYALEAATDLTFDEAADNLYEIKIEVVNIDLSYVQTFKIELVSESANTPPTNINISNDSVFNVATAGTEIGVLSTEDDAADTHTYSLASNSSSNDNELFSIATDRLILDANLKDSTEESFVVVVISEDNGGLSLTEEITIYVKEFEDSTPPEITGVTGGDRSVQEDDNSYEISGSVTDDIFIESVELEYGPVTSIEFTKKDLIELDGGQFTGSIPFEQGDAFGLKARIIAVDTSGNSTASDTVYFYKEITSSSALATLPKENIGKGKKSADYRMFSVPYNIQSQNQSIRDIFETSLGETYSDGNFKVYHWDPEKESYEEFLSLGTIEPGLAYWFSTTLEDPIINFGGGNVYPYKVGDKAVWKLKAGWNQIGNPYPVSIDWNLIQSTYPTIGDLYMFGSEGYTTEATLAPHQGAFILVQEDINIEADVTNNLGGRQASLASETESSLELAFKLTQGELHAEGGVAMHKEASDGLDGLDQANPPALGNHVEISFKQPESIWDNYRWDVVREKDYHVWSFTVNVQNKDQFSSLSWEANDFLKGQFYLIDLEGLQKIDLTEHSEYQFRGGNQHQFKLIYDRFSTGRFDLGTSMIGAPYPNPFKSDLFIPVNISDQRNANIMIEVMDLNGKLVAKKSWNRELKAGYQLLSFDGANQNAENGTSFSNGVYLYQLTITENNSTIKKMGRIIKY</sequence>
<gene>
    <name evidence="4" type="ORF">QYS49_38800</name>
</gene>
<keyword evidence="1" id="KW-0812">Transmembrane</keyword>
<dbReference type="KEGG" id="msaa:QYS49_38800"/>
<keyword evidence="2" id="KW-1133">Transmembrane helix</keyword>
<dbReference type="InterPro" id="IPR006644">
    <property type="entry name" value="Cadg"/>
</dbReference>
<dbReference type="SMART" id="SM00736">
    <property type="entry name" value="CADG"/>
    <property type="match status" value="2"/>
</dbReference>
<proteinExistence type="predicted"/>
<dbReference type="Gene3D" id="2.60.40.4070">
    <property type="match status" value="1"/>
</dbReference>
<dbReference type="Pfam" id="PF18962">
    <property type="entry name" value="Por_Secre_tail"/>
    <property type="match status" value="1"/>
</dbReference>
<evidence type="ECO:0000256" key="1">
    <source>
        <dbReference type="ARBA" id="ARBA00022692"/>
    </source>
</evidence>
<dbReference type="Proteomes" id="UP001230496">
    <property type="component" value="Chromosome"/>
</dbReference>
<feature type="domain" description="Cadherin" evidence="3">
    <location>
        <begin position="1150"/>
        <end position="1256"/>
    </location>
</feature>
<evidence type="ECO:0000313" key="5">
    <source>
        <dbReference type="Proteomes" id="UP001230496"/>
    </source>
</evidence>
<name>A0AA51NA91_9BACT</name>
<keyword evidence="2" id="KW-0472">Membrane</keyword>
<feature type="domain" description="Cadherin" evidence="3">
    <location>
        <begin position="735"/>
        <end position="835"/>
    </location>
</feature>
<dbReference type="PANTHER" id="PTHR24026:SF126">
    <property type="entry name" value="PROTOCADHERIN FAT 4"/>
    <property type="match status" value="1"/>
</dbReference>
<dbReference type="PRINTS" id="PR00205">
    <property type="entry name" value="CADHERIN"/>
</dbReference>
<evidence type="ECO:0000313" key="4">
    <source>
        <dbReference type="EMBL" id="WMN11547.1"/>
    </source>
</evidence>
<dbReference type="PROSITE" id="PS50268">
    <property type="entry name" value="CADHERIN_2"/>
    <property type="match status" value="6"/>
</dbReference>
<dbReference type="InterPro" id="IPR015919">
    <property type="entry name" value="Cadherin-like_sf"/>
</dbReference>
<feature type="domain" description="Cadherin" evidence="3">
    <location>
        <begin position="843"/>
        <end position="938"/>
    </location>
</feature>
<evidence type="ECO:0000259" key="3">
    <source>
        <dbReference type="PROSITE" id="PS50268"/>
    </source>
</evidence>
<organism evidence="4 5">
    <name type="scientific">Marivirga salinarum</name>
    <dbReference type="NCBI Taxonomy" id="3059078"/>
    <lineage>
        <taxon>Bacteria</taxon>
        <taxon>Pseudomonadati</taxon>
        <taxon>Bacteroidota</taxon>
        <taxon>Cytophagia</taxon>
        <taxon>Cytophagales</taxon>
        <taxon>Marivirgaceae</taxon>
        <taxon>Marivirga</taxon>
    </lineage>
</organism>
<dbReference type="GO" id="GO:0005886">
    <property type="term" value="C:plasma membrane"/>
    <property type="evidence" value="ECO:0007669"/>
    <property type="project" value="UniProtKB-SubCell"/>
</dbReference>